<dbReference type="Gene3D" id="1.10.10.10">
    <property type="entry name" value="Winged helix-like DNA-binding domain superfamily/Winged helix DNA-binding domain"/>
    <property type="match status" value="1"/>
</dbReference>
<comment type="function">
    <text evidence="5">Acts both as a biotin--[acetyl-CoA-carboxylase] ligase and a repressor.</text>
</comment>
<dbReference type="Pfam" id="PF08279">
    <property type="entry name" value="HTH_11"/>
    <property type="match status" value="1"/>
</dbReference>
<name>A0A559IZ75_9BACL</name>
<keyword evidence="5" id="KW-0804">Transcription</keyword>
<dbReference type="PANTHER" id="PTHR12835">
    <property type="entry name" value="BIOTIN PROTEIN LIGASE"/>
    <property type="match status" value="1"/>
</dbReference>
<keyword evidence="1 5" id="KW-0436">Ligase</keyword>
<dbReference type="OrthoDB" id="9807064at2"/>
<dbReference type="InterPro" id="IPR004143">
    <property type="entry name" value="BPL_LPL_catalytic"/>
</dbReference>
<evidence type="ECO:0000256" key="5">
    <source>
        <dbReference type="HAMAP-Rule" id="MF_00978"/>
    </source>
</evidence>
<dbReference type="InterPro" id="IPR036390">
    <property type="entry name" value="WH_DNA-bd_sf"/>
</dbReference>
<feature type="DNA-binding region" description="H-T-H motif" evidence="5">
    <location>
        <begin position="19"/>
        <end position="38"/>
    </location>
</feature>
<feature type="domain" description="BPL/LPL catalytic" evidence="6">
    <location>
        <begin position="67"/>
        <end position="258"/>
    </location>
</feature>
<sequence length="323" mass="36025">MSDPLLGWFQSHQDQYISGEEISRELSISRTAVWKQINRLRKKGYQFEAVPKLGYRLIGKPTKLDESSIREHLKTSSFGQQMKLLERVDSTQNVALSWALEGAEEGAVVIAEEQGEGRGRRGRAWHSPAGKGIWMSLVLKPRIPLHFTPHLTLLTAVAICRAIKRIVSLPVGIKWPNDLLVDDRKVCGILLESQAEDERLLSVIAGVGISVNLEADDFPEELRQVVTSLRRESGQEVDRAALLAEVLFEWEQLYRLYEEQGFGPIRSLWEAQSITIGRALNVDTPFGQVSGVAQGLDESGALILLDADGCYKKVFSGDVQFST</sequence>
<dbReference type="InterPro" id="IPR013196">
    <property type="entry name" value="HTH_11"/>
</dbReference>
<keyword evidence="5" id="KW-0805">Transcription regulation</keyword>
<dbReference type="GO" id="GO:0005524">
    <property type="term" value="F:ATP binding"/>
    <property type="evidence" value="ECO:0007669"/>
    <property type="project" value="UniProtKB-UniRule"/>
</dbReference>
<dbReference type="Proteomes" id="UP000318102">
    <property type="component" value="Unassembled WGS sequence"/>
</dbReference>
<dbReference type="HAMAP" id="MF_00978">
    <property type="entry name" value="Bifunct_BirA"/>
    <property type="match status" value="1"/>
</dbReference>
<evidence type="ECO:0000256" key="3">
    <source>
        <dbReference type="ARBA" id="ARBA00022840"/>
    </source>
</evidence>
<dbReference type="AlphaFoldDB" id="A0A559IZ75"/>
<feature type="binding site" evidence="5">
    <location>
        <position position="185"/>
    </location>
    <ligand>
        <name>biotin</name>
        <dbReference type="ChEBI" id="CHEBI:57586"/>
    </ligand>
</feature>
<proteinExistence type="inferred from homology"/>
<keyword evidence="3 5" id="KW-0067">ATP-binding</keyword>
<dbReference type="InterPro" id="IPR003142">
    <property type="entry name" value="BPL_C"/>
</dbReference>
<keyword evidence="4 5" id="KW-0092">Biotin</keyword>
<dbReference type="Gene3D" id="3.30.930.10">
    <property type="entry name" value="Bira Bifunctional Protein, Domain 2"/>
    <property type="match status" value="1"/>
</dbReference>
<evidence type="ECO:0000313" key="7">
    <source>
        <dbReference type="EMBL" id="TVX92920.1"/>
    </source>
</evidence>
<dbReference type="SUPFAM" id="SSF50037">
    <property type="entry name" value="C-terminal domain of transcriptional repressors"/>
    <property type="match status" value="1"/>
</dbReference>
<dbReference type="EC" id="6.3.4.15" evidence="5"/>
<dbReference type="Pfam" id="PF02237">
    <property type="entry name" value="BPL_C"/>
    <property type="match status" value="1"/>
</dbReference>
<dbReference type="InterPro" id="IPR008988">
    <property type="entry name" value="Transcriptional_repressor_C"/>
</dbReference>
<dbReference type="EMBL" id="VNJK01000001">
    <property type="protein sequence ID" value="TVX92920.1"/>
    <property type="molecule type" value="Genomic_DNA"/>
</dbReference>
<dbReference type="GO" id="GO:0016740">
    <property type="term" value="F:transferase activity"/>
    <property type="evidence" value="ECO:0007669"/>
    <property type="project" value="UniProtKB-ARBA"/>
</dbReference>
<dbReference type="GO" id="GO:0005737">
    <property type="term" value="C:cytoplasm"/>
    <property type="evidence" value="ECO:0007669"/>
    <property type="project" value="TreeGrafter"/>
</dbReference>
<dbReference type="InterPro" id="IPR045864">
    <property type="entry name" value="aa-tRNA-synth_II/BPL/LPL"/>
</dbReference>
<dbReference type="SUPFAM" id="SSF55681">
    <property type="entry name" value="Class II aaRS and biotin synthetases"/>
    <property type="match status" value="1"/>
</dbReference>
<protein>
    <recommendedName>
        <fullName evidence="5">Bifunctional ligase/repressor BirA</fullName>
    </recommendedName>
    <alternativeName>
        <fullName evidence="5">Biotin--[acetyl-CoA-carboxylase] ligase</fullName>
        <ecNumber evidence="5">6.3.4.15</ecNumber>
    </alternativeName>
    <alternativeName>
        <fullName evidence="5">Biotin--protein ligase</fullName>
    </alternativeName>
    <alternativeName>
        <fullName evidence="5">Biotin-[acetyl-CoA carboxylase] synthetase</fullName>
    </alternativeName>
</protein>
<dbReference type="InterPro" id="IPR030855">
    <property type="entry name" value="Bifunct_BirA"/>
</dbReference>
<evidence type="ECO:0000256" key="2">
    <source>
        <dbReference type="ARBA" id="ARBA00022741"/>
    </source>
</evidence>
<dbReference type="InterPro" id="IPR004408">
    <property type="entry name" value="Biotin_CoA_COase_ligase"/>
</dbReference>
<dbReference type="GO" id="GO:0006355">
    <property type="term" value="P:regulation of DNA-templated transcription"/>
    <property type="evidence" value="ECO:0007669"/>
    <property type="project" value="UniProtKB-UniRule"/>
</dbReference>
<dbReference type="GO" id="GO:0004077">
    <property type="term" value="F:biotin--[biotin carboxyl-carrier protein] ligase activity"/>
    <property type="evidence" value="ECO:0007669"/>
    <property type="project" value="UniProtKB-UniRule"/>
</dbReference>
<evidence type="ECO:0000256" key="4">
    <source>
        <dbReference type="ARBA" id="ARBA00023267"/>
    </source>
</evidence>
<comment type="catalytic activity">
    <reaction evidence="5">
        <text>biotin + L-lysyl-[protein] + ATP = N(6)-biotinyl-L-lysyl-[protein] + AMP + diphosphate + H(+)</text>
        <dbReference type="Rhea" id="RHEA:11756"/>
        <dbReference type="Rhea" id="RHEA-COMP:9752"/>
        <dbReference type="Rhea" id="RHEA-COMP:10505"/>
        <dbReference type="ChEBI" id="CHEBI:15378"/>
        <dbReference type="ChEBI" id="CHEBI:29969"/>
        <dbReference type="ChEBI" id="CHEBI:30616"/>
        <dbReference type="ChEBI" id="CHEBI:33019"/>
        <dbReference type="ChEBI" id="CHEBI:57586"/>
        <dbReference type="ChEBI" id="CHEBI:83144"/>
        <dbReference type="ChEBI" id="CHEBI:456215"/>
        <dbReference type="EC" id="6.3.4.15"/>
    </reaction>
</comment>
<organism evidence="7 8">
    <name type="scientific">Paenibacillus agilis</name>
    <dbReference type="NCBI Taxonomy" id="3020863"/>
    <lineage>
        <taxon>Bacteria</taxon>
        <taxon>Bacillati</taxon>
        <taxon>Bacillota</taxon>
        <taxon>Bacilli</taxon>
        <taxon>Bacillales</taxon>
        <taxon>Paenibacillaceae</taxon>
        <taxon>Paenibacillus</taxon>
    </lineage>
</organism>
<dbReference type="Gene3D" id="2.30.30.100">
    <property type="match status" value="1"/>
</dbReference>
<dbReference type="GO" id="GO:0003677">
    <property type="term" value="F:DNA binding"/>
    <property type="evidence" value="ECO:0007669"/>
    <property type="project" value="UniProtKB-UniRule"/>
</dbReference>
<keyword evidence="5" id="KW-0238">DNA-binding</keyword>
<evidence type="ECO:0000259" key="6">
    <source>
        <dbReference type="PROSITE" id="PS51733"/>
    </source>
</evidence>
<feature type="binding site" evidence="5">
    <location>
        <begin position="118"/>
        <end position="120"/>
    </location>
    <ligand>
        <name>biotin</name>
        <dbReference type="ChEBI" id="CHEBI:57586"/>
    </ligand>
</feature>
<dbReference type="GO" id="GO:0009249">
    <property type="term" value="P:protein lipoylation"/>
    <property type="evidence" value="ECO:0007669"/>
    <property type="project" value="UniProtKB-ARBA"/>
</dbReference>
<comment type="caution">
    <text evidence="5">Lacks conserved residue(s) required for the propagation of feature annotation.</text>
</comment>
<dbReference type="RefSeq" id="WP_144988857.1">
    <property type="nucleotide sequence ID" value="NZ_VNJK01000001.1"/>
</dbReference>
<keyword evidence="5" id="KW-0678">Repressor</keyword>
<dbReference type="PROSITE" id="PS51733">
    <property type="entry name" value="BPL_LPL_CATALYTIC"/>
    <property type="match status" value="1"/>
</dbReference>
<keyword evidence="8" id="KW-1185">Reference proteome</keyword>
<dbReference type="NCBIfam" id="TIGR00121">
    <property type="entry name" value="birA_ligase"/>
    <property type="match status" value="1"/>
</dbReference>
<accession>A0A559IZ75</accession>
<gene>
    <name evidence="5" type="primary">birA</name>
    <name evidence="7" type="ORF">FPZ44_07540</name>
</gene>
<reference evidence="7 8" key="1">
    <citation type="submission" date="2019-07" db="EMBL/GenBank/DDBJ databases">
        <authorList>
            <person name="Kim J."/>
        </authorList>
    </citation>
    <scope>NUCLEOTIDE SEQUENCE [LARGE SCALE GENOMIC DNA]</scope>
    <source>
        <strain evidence="7 8">N4</strain>
    </source>
</reference>
<dbReference type="CDD" id="cd16442">
    <property type="entry name" value="BPL"/>
    <property type="match status" value="1"/>
</dbReference>
<dbReference type="InterPro" id="IPR036388">
    <property type="entry name" value="WH-like_DNA-bd_sf"/>
</dbReference>
<evidence type="ECO:0000313" key="8">
    <source>
        <dbReference type="Proteomes" id="UP000318102"/>
    </source>
</evidence>
<comment type="caution">
    <text evidence="7">The sequence shown here is derived from an EMBL/GenBank/DDBJ whole genome shotgun (WGS) entry which is preliminary data.</text>
</comment>
<feature type="binding site" evidence="5">
    <location>
        <position position="114"/>
    </location>
    <ligand>
        <name>biotin</name>
        <dbReference type="ChEBI" id="CHEBI:57586"/>
    </ligand>
</feature>
<dbReference type="Pfam" id="PF03099">
    <property type="entry name" value="BPL_LplA_LipB"/>
    <property type="match status" value="1"/>
</dbReference>
<dbReference type="SUPFAM" id="SSF46785">
    <property type="entry name" value="Winged helix' DNA-binding domain"/>
    <property type="match status" value="1"/>
</dbReference>
<keyword evidence="2 5" id="KW-0547">Nucleotide-binding</keyword>
<comment type="similarity">
    <text evidence="5">Belongs to the biotin--protein ligase family.</text>
</comment>
<dbReference type="PANTHER" id="PTHR12835:SF5">
    <property type="entry name" value="BIOTIN--PROTEIN LIGASE"/>
    <property type="match status" value="1"/>
</dbReference>
<evidence type="ECO:0000256" key="1">
    <source>
        <dbReference type="ARBA" id="ARBA00022598"/>
    </source>
</evidence>